<sequence length="83" mass="9617">MSDTVVDLVASFKYFNVHGWPRKKHRKTRDYTVVCKKGSTLGEIVFYSNWRQHVLVPTSGTVWSKGCLANVNEFIEGIGRKWR</sequence>
<gene>
    <name evidence="1" type="ORF">LCGC14_0164110</name>
</gene>
<evidence type="ECO:0000313" key="1">
    <source>
        <dbReference type="EMBL" id="KKN96767.1"/>
    </source>
</evidence>
<dbReference type="AlphaFoldDB" id="A0A0F9VAK1"/>
<protein>
    <submittedName>
        <fullName evidence="1">Uncharacterized protein</fullName>
    </submittedName>
</protein>
<name>A0A0F9VAK1_9ZZZZ</name>
<reference evidence="1" key="1">
    <citation type="journal article" date="2015" name="Nature">
        <title>Complex archaea that bridge the gap between prokaryotes and eukaryotes.</title>
        <authorList>
            <person name="Spang A."/>
            <person name="Saw J.H."/>
            <person name="Jorgensen S.L."/>
            <person name="Zaremba-Niedzwiedzka K."/>
            <person name="Martijn J."/>
            <person name="Lind A.E."/>
            <person name="van Eijk R."/>
            <person name="Schleper C."/>
            <person name="Guy L."/>
            <person name="Ettema T.J."/>
        </authorList>
    </citation>
    <scope>NUCLEOTIDE SEQUENCE</scope>
</reference>
<proteinExistence type="predicted"/>
<accession>A0A0F9VAK1</accession>
<organism evidence="1">
    <name type="scientific">marine sediment metagenome</name>
    <dbReference type="NCBI Taxonomy" id="412755"/>
    <lineage>
        <taxon>unclassified sequences</taxon>
        <taxon>metagenomes</taxon>
        <taxon>ecological metagenomes</taxon>
    </lineage>
</organism>
<comment type="caution">
    <text evidence="1">The sequence shown here is derived from an EMBL/GenBank/DDBJ whole genome shotgun (WGS) entry which is preliminary data.</text>
</comment>
<dbReference type="EMBL" id="LAZR01000062">
    <property type="protein sequence ID" value="KKN96767.1"/>
    <property type="molecule type" value="Genomic_DNA"/>
</dbReference>